<sequence length="610" mass="66907">MEHLATLDEISGKSFDYVIIGGGTAGLTLAARLSEDPTISVVVLEAGPANLNDPLIMKTSQFGVHFGREEYDWGQTTTPQKHANGTIFPWPRGRMLGGSSAINFLSWIKPPKQDMDDIERLGNPGWNWESYQKYVQRAERFVHVSVSGELKPGLTPDGPKSPANAAVLVSKPTSLENFETKVYQTLGNLGIPDAPAPFSTKLEGDTAGTYACNHTFDPVSQTRSYAATAYYLPHSARKNLCVLVSATAIKIQSKVEDGIVLATAVEFIFDGKTHVVRASKEVILSAGALKSPQLLELSGIGRRDILEPLGIPVLIELPGVGENLQEHVVVGVSWEMKAGLPDLTLDILRDSEQLAQQLKAYERKERSLFSSAISGFTFQPLTTYSPRAQELYDALASRINDKQKQLPPGLREQYEIQLEQLRNGAPAFELISFPGLLGYQGQPEIGKKYISMISGANHLFSRGTAHIESTDPLASAALDPHYFEEDFDLLSLVEMTKFVRRIVHVKPYTDIVDEVPKEVTPGPDIQTDEQLADWIKRSLRSTFHTAGTLSMLPREKSGVVDPTLKVYGTKNIRVVDLSILPLHVAAHTLSTVYSIAEHAADIIKTSSPRA</sequence>
<dbReference type="PROSITE" id="PS00624">
    <property type="entry name" value="GMC_OXRED_2"/>
    <property type="match status" value="1"/>
</dbReference>
<dbReference type="PANTHER" id="PTHR11552">
    <property type="entry name" value="GLUCOSE-METHANOL-CHOLINE GMC OXIDOREDUCTASE"/>
    <property type="match status" value="1"/>
</dbReference>
<dbReference type="EMBL" id="KV419394">
    <property type="protein sequence ID" value="KZS98843.1"/>
    <property type="molecule type" value="Genomic_DNA"/>
</dbReference>
<dbReference type="PROSITE" id="PS00623">
    <property type="entry name" value="GMC_OXRED_1"/>
    <property type="match status" value="1"/>
</dbReference>
<evidence type="ECO:0000256" key="6">
    <source>
        <dbReference type="ARBA" id="ARBA00023002"/>
    </source>
</evidence>
<organism evidence="11 12">
    <name type="scientific">Sistotremastrum niveocremeum HHB9708</name>
    <dbReference type="NCBI Taxonomy" id="1314777"/>
    <lineage>
        <taxon>Eukaryota</taxon>
        <taxon>Fungi</taxon>
        <taxon>Dikarya</taxon>
        <taxon>Basidiomycota</taxon>
        <taxon>Agaricomycotina</taxon>
        <taxon>Agaricomycetes</taxon>
        <taxon>Sistotremastrales</taxon>
        <taxon>Sistotremastraceae</taxon>
        <taxon>Sertulicium</taxon>
        <taxon>Sertulicium niveocremeum</taxon>
    </lineage>
</organism>
<evidence type="ECO:0000256" key="8">
    <source>
        <dbReference type="RuleBase" id="RU003968"/>
    </source>
</evidence>
<dbReference type="Pfam" id="PF05199">
    <property type="entry name" value="GMC_oxred_C"/>
    <property type="match status" value="1"/>
</dbReference>
<comment type="cofactor">
    <cofactor evidence="1">
        <name>FAD</name>
        <dbReference type="ChEBI" id="CHEBI:57692"/>
    </cofactor>
</comment>
<dbReference type="SUPFAM" id="SSF51905">
    <property type="entry name" value="FAD/NAD(P)-binding domain"/>
    <property type="match status" value="1"/>
</dbReference>
<protein>
    <submittedName>
        <fullName evidence="11">GMC oxidoreductase</fullName>
    </submittedName>
</protein>
<keyword evidence="5 8" id="KW-0274">FAD</keyword>
<proteinExistence type="inferred from homology"/>
<reference evidence="11 12" key="1">
    <citation type="journal article" date="2016" name="Mol. Biol. Evol.">
        <title>Comparative Genomics of Early-Diverging Mushroom-Forming Fungi Provides Insights into the Origins of Lignocellulose Decay Capabilities.</title>
        <authorList>
            <person name="Nagy L.G."/>
            <person name="Riley R."/>
            <person name="Tritt A."/>
            <person name="Adam C."/>
            <person name="Daum C."/>
            <person name="Floudas D."/>
            <person name="Sun H."/>
            <person name="Yadav J.S."/>
            <person name="Pangilinan J."/>
            <person name="Larsson K.H."/>
            <person name="Matsuura K."/>
            <person name="Barry K."/>
            <person name="Labutti K."/>
            <person name="Kuo R."/>
            <person name="Ohm R.A."/>
            <person name="Bhattacharya S.S."/>
            <person name="Shirouzu T."/>
            <person name="Yoshinaga Y."/>
            <person name="Martin F.M."/>
            <person name="Grigoriev I.V."/>
            <person name="Hibbett D.S."/>
        </authorList>
    </citation>
    <scope>NUCLEOTIDE SEQUENCE [LARGE SCALE GENOMIC DNA]</scope>
    <source>
        <strain evidence="11 12">HHB9708</strain>
    </source>
</reference>
<dbReference type="Gene3D" id="3.30.560.10">
    <property type="entry name" value="Glucose Oxidase, domain 3"/>
    <property type="match status" value="1"/>
</dbReference>
<dbReference type="InterPro" id="IPR000172">
    <property type="entry name" value="GMC_OxRdtase_N"/>
</dbReference>
<keyword evidence="4" id="KW-0732">Signal</keyword>
<evidence type="ECO:0000256" key="5">
    <source>
        <dbReference type="ARBA" id="ARBA00022827"/>
    </source>
</evidence>
<keyword evidence="3 8" id="KW-0285">Flavoprotein</keyword>
<dbReference type="InterPro" id="IPR007867">
    <property type="entry name" value="GMC_OxRtase_C"/>
</dbReference>
<dbReference type="Gene3D" id="3.50.50.60">
    <property type="entry name" value="FAD/NAD(P)-binding domain"/>
    <property type="match status" value="1"/>
</dbReference>
<keyword evidence="6" id="KW-0560">Oxidoreductase</keyword>
<dbReference type="InterPro" id="IPR012132">
    <property type="entry name" value="GMC_OxRdtase"/>
</dbReference>
<keyword evidence="12" id="KW-1185">Reference proteome</keyword>
<dbReference type="GO" id="GO:0050660">
    <property type="term" value="F:flavin adenine dinucleotide binding"/>
    <property type="evidence" value="ECO:0007669"/>
    <property type="project" value="InterPro"/>
</dbReference>
<dbReference type="Proteomes" id="UP000076722">
    <property type="component" value="Unassembled WGS sequence"/>
</dbReference>
<feature type="active site" description="Proton donor" evidence="7">
    <location>
        <position position="544"/>
    </location>
</feature>
<name>A0A165ADR0_9AGAM</name>
<dbReference type="AlphaFoldDB" id="A0A165ADR0"/>
<dbReference type="PIRSF" id="PIRSF000137">
    <property type="entry name" value="Alcohol_oxidase"/>
    <property type="match status" value="1"/>
</dbReference>
<evidence type="ECO:0000259" key="10">
    <source>
        <dbReference type="PROSITE" id="PS00624"/>
    </source>
</evidence>
<dbReference type="PANTHER" id="PTHR11552:SF201">
    <property type="entry name" value="GLUCOSE-METHANOL-CHOLINE OXIDOREDUCTASE N-TERMINAL DOMAIN-CONTAINING PROTEIN"/>
    <property type="match status" value="1"/>
</dbReference>
<feature type="domain" description="Glucose-methanol-choline oxidoreductase N-terminal" evidence="10">
    <location>
        <begin position="287"/>
        <end position="301"/>
    </location>
</feature>
<evidence type="ECO:0000256" key="3">
    <source>
        <dbReference type="ARBA" id="ARBA00022630"/>
    </source>
</evidence>
<feature type="domain" description="Glucose-methanol-choline oxidoreductase N-terminal" evidence="9">
    <location>
        <begin position="93"/>
        <end position="116"/>
    </location>
</feature>
<evidence type="ECO:0000259" key="9">
    <source>
        <dbReference type="PROSITE" id="PS00623"/>
    </source>
</evidence>
<gene>
    <name evidence="11" type="ORF">SISNIDRAFT_480444</name>
</gene>
<dbReference type="Pfam" id="PF00732">
    <property type="entry name" value="GMC_oxred_N"/>
    <property type="match status" value="1"/>
</dbReference>
<dbReference type="GO" id="GO:0016614">
    <property type="term" value="F:oxidoreductase activity, acting on CH-OH group of donors"/>
    <property type="evidence" value="ECO:0007669"/>
    <property type="project" value="InterPro"/>
</dbReference>
<dbReference type="SUPFAM" id="SSF54373">
    <property type="entry name" value="FAD-linked reductases, C-terminal domain"/>
    <property type="match status" value="1"/>
</dbReference>
<comment type="similarity">
    <text evidence="2 8">Belongs to the GMC oxidoreductase family.</text>
</comment>
<accession>A0A165ADR0</accession>
<evidence type="ECO:0000313" key="12">
    <source>
        <dbReference type="Proteomes" id="UP000076722"/>
    </source>
</evidence>
<evidence type="ECO:0000256" key="2">
    <source>
        <dbReference type="ARBA" id="ARBA00010790"/>
    </source>
</evidence>
<feature type="active site" description="Proton acceptor" evidence="7">
    <location>
        <position position="587"/>
    </location>
</feature>
<dbReference type="InterPro" id="IPR036188">
    <property type="entry name" value="FAD/NAD-bd_sf"/>
</dbReference>
<evidence type="ECO:0000256" key="1">
    <source>
        <dbReference type="ARBA" id="ARBA00001974"/>
    </source>
</evidence>
<evidence type="ECO:0000313" key="11">
    <source>
        <dbReference type="EMBL" id="KZS98843.1"/>
    </source>
</evidence>
<dbReference type="STRING" id="1314777.A0A165ADR0"/>
<dbReference type="OrthoDB" id="269227at2759"/>
<evidence type="ECO:0000256" key="4">
    <source>
        <dbReference type="ARBA" id="ARBA00022729"/>
    </source>
</evidence>
<evidence type="ECO:0000256" key="7">
    <source>
        <dbReference type="PIRSR" id="PIRSR000137-1"/>
    </source>
</evidence>